<dbReference type="Proteomes" id="UP000324748">
    <property type="component" value="Unassembled WGS sequence"/>
</dbReference>
<protein>
    <submittedName>
        <fullName evidence="1">Uncharacterized protein</fullName>
    </submittedName>
</protein>
<evidence type="ECO:0000313" key="1">
    <source>
        <dbReference type="EMBL" id="KAA1106888.1"/>
    </source>
</evidence>
<proteinExistence type="predicted"/>
<organism evidence="1 2">
    <name type="scientific">Puccinia graminis f. sp. tritici</name>
    <dbReference type="NCBI Taxonomy" id="56615"/>
    <lineage>
        <taxon>Eukaryota</taxon>
        <taxon>Fungi</taxon>
        <taxon>Dikarya</taxon>
        <taxon>Basidiomycota</taxon>
        <taxon>Pucciniomycotina</taxon>
        <taxon>Pucciniomycetes</taxon>
        <taxon>Pucciniales</taxon>
        <taxon>Pucciniaceae</taxon>
        <taxon>Puccinia</taxon>
    </lineage>
</organism>
<evidence type="ECO:0000313" key="2">
    <source>
        <dbReference type="Proteomes" id="UP000324748"/>
    </source>
</evidence>
<sequence length="80" mass="9103">MIPKGHPGLPVKRRVYGNHIQVRCMVILIVFSQELVFELVVPLWQRCTAGAADEANPPRWLYKNGMCVEAPIRMIPFGGW</sequence>
<keyword evidence="2" id="KW-1185">Reference proteome</keyword>
<name>A0A5B0Q144_PUCGR</name>
<accession>A0A5B0Q144</accession>
<dbReference type="AlphaFoldDB" id="A0A5B0Q144"/>
<comment type="caution">
    <text evidence="1">The sequence shown here is derived from an EMBL/GenBank/DDBJ whole genome shotgun (WGS) entry which is preliminary data.</text>
</comment>
<reference evidence="1 2" key="1">
    <citation type="submission" date="2019-05" db="EMBL/GenBank/DDBJ databases">
        <title>Emergence of the Ug99 lineage of the wheat stem rust pathogen through somatic hybridization.</title>
        <authorList>
            <person name="Li F."/>
            <person name="Upadhyaya N.M."/>
            <person name="Sperschneider J."/>
            <person name="Matny O."/>
            <person name="Nguyen-Phuc H."/>
            <person name="Mago R."/>
            <person name="Raley C."/>
            <person name="Miller M.E."/>
            <person name="Silverstein K.A.T."/>
            <person name="Henningsen E."/>
            <person name="Hirsch C.D."/>
            <person name="Visser B."/>
            <person name="Pretorius Z.A."/>
            <person name="Steffenson B.J."/>
            <person name="Schwessinger B."/>
            <person name="Dodds P.N."/>
            <person name="Figueroa M."/>
        </authorList>
    </citation>
    <scope>NUCLEOTIDE SEQUENCE [LARGE SCALE GENOMIC DNA]</scope>
    <source>
        <strain evidence="1">21-0</strain>
    </source>
</reference>
<dbReference type="EMBL" id="VSWC01000033">
    <property type="protein sequence ID" value="KAA1106888.1"/>
    <property type="molecule type" value="Genomic_DNA"/>
</dbReference>
<gene>
    <name evidence="1" type="ORF">PGT21_000158</name>
</gene>